<dbReference type="Proteomes" id="UP000268093">
    <property type="component" value="Unassembled WGS sequence"/>
</dbReference>
<keyword evidence="3" id="KW-1185">Reference proteome</keyword>
<dbReference type="AlphaFoldDB" id="A0A433D0D3"/>
<protein>
    <submittedName>
        <fullName evidence="2">Uncharacterized protein</fullName>
    </submittedName>
</protein>
<evidence type="ECO:0000256" key="1">
    <source>
        <dbReference type="SAM" id="MobiDB-lite"/>
    </source>
</evidence>
<evidence type="ECO:0000313" key="2">
    <source>
        <dbReference type="EMBL" id="RUP44295.1"/>
    </source>
</evidence>
<gene>
    <name evidence="2" type="ORF">BC936DRAFT_149669</name>
</gene>
<name>A0A433D0D3_9FUNG</name>
<reference evidence="2 3" key="1">
    <citation type="journal article" date="2018" name="New Phytol.">
        <title>Phylogenomics of Endogonaceae and evolution of mycorrhizas within Mucoromycota.</title>
        <authorList>
            <person name="Chang Y."/>
            <person name="Desiro A."/>
            <person name="Na H."/>
            <person name="Sandor L."/>
            <person name="Lipzen A."/>
            <person name="Clum A."/>
            <person name="Barry K."/>
            <person name="Grigoriev I.V."/>
            <person name="Martin F.M."/>
            <person name="Stajich J.E."/>
            <person name="Smith M.E."/>
            <person name="Bonito G."/>
            <person name="Spatafora J.W."/>
        </authorList>
    </citation>
    <scope>NUCLEOTIDE SEQUENCE [LARGE SCALE GENOMIC DNA]</scope>
    <source>
        <strain evidence="2 3">GMNB39</strain>
    </source>
</reference>
<proteinExistence type="predicted"/>
<accession>A0A433D0D3</accession>
<sequence length="150" mass="16357">MSTNYGGHGKHLPTPYDIGVLALEKLWKENGMANIFDAEIMPFLAIGAQWLATLANRFGCSYRKAMVPLPTKIDIRIDPSGDYQPQNNDNHEGQRGKGNSRSCPECKGTAALLLLPPIVKGSALTMTMMAMGTTAKTNVPIVPRVRVNFI</sequence>
<comment type="caution">
    <text evidence="2">The sequence shown here is derived from an EMBL/GenBank/DDBJ whole genome shotgun (WGS) entry which is preliminary data.</text>
</comment>
<dbReference type="EMBL" id="RBNI01009191">
    <property type="protein sequence ID" value="RUP44295.1"/>
    <property type="molecule type" value="Genomic_DNA"/>
</dbReference>
<organism evidence="2 3">
    <name type="scientific">Jimgerdemannia flammicorona</name>
    <dbReference type="NCBI Taxonomy" id="994334"/>
    <lineage>
        <taxon>Eukaryota</taxon>
        <taxon>Fungi</taxon>
        <taxon>Fungi incertae sedis</taxon>
        <taxon>Mucoromycota</taxon>
        <taxon>Mucoromycotina</taxon>
        <taxon>Endogonomycetes</taxon>
        <taxon>Endogonales</taxon>
        <taxon>Endogonaceae</taxon>
        <taxon>Jimgerdemannia</taxon>
    </lineage>
</organism>
<feature type="region of interest" description="Disordered" evidence="1">
    <location>
        <begin position="78"/>
        <end position="102"/>
    </location>
</feature>
<dbReference type="EMBL" id="RBNI01009191">
    <property type="protein sequence ID" value="RUP44296.1"/>
    <property type="molecule type" value="Genomic_DNA"/>
</dbReference>
<evidence type="ECO:0000313" key="3">
    <source>
        <dbReference type="Proteomes" id="UP000268093"/>
    </source>
</evidence>